<feature type="region of interest" description="Disordered" evidence="1">
    <location>
        <begin position="161"/>
        <end position="183"/>
    </location>
</feature>
<reference evidence="2 3" key="1">
    <citation type="journal article" date="2018" name="PLoS Genet.">
        <title>Population sequencing reveals clonal diversity and ancestral inbreeding in the grapevine cultivar Chardonnay.</title>
        <authorList>
            <person name="Roach M.J."/>
            <person name="Johnson D.L."/>
            <person name="Bohlmann J."/>
            <person name="van Vuuren H.J."/>
            <person name="Jones S.J."/>
            <person name="Pretorius I.S."/>
            <person name="Schmidt S.A."/>
            <person name="Borneman A.R."/>
        </authorList>
    </citation>
    <scope>NUCLEOTIDE SEQUENCE [LARGE SCALE GENOMIC DNA]</scope>
    <source>
        <strain evidence="3">cv. Chardonnay</strain>
        <tissue evidence="2">Leaf</tissue>
    </source>
</reference>
<protein>
    <recommendedName>
        <fullName evidence="4">Retrotransposon gag domain-containing protein</fullName>
    </recommendedName>
</protein>
<dbReference type="Proteomes" id="UP000288805">
    <property type="component" value="Unassembled WGS sequence"/>
</dbReference>
<accession>A0A438GJ02</accession>
<dbReference type="PANTHER" id="PTHR33223:SF11">
    <property type="entry name" value="ELEMENT PROTEIN, PUTATIVE-RELATED"/>
    <property type="match status" value="1"/>
</dbReference>
<dbReference type="AlphaFoldDB" id="A0A438GJ02"/>
<evidence type="ECO:0000313" key="2">
    <source>
        <dbReference type="EMBL" id="RVW72198.1"/>
    </source>
</evidence>
<name>A0A438GJ02_VITVI</name>
<evidence type="ECO:0000313" key="3">
    <source>
        <dbReference type="Proteomes" id="UP000288805"/>
    </source>
</evidence>
<evidence type="ECO:0000256" key="1">
    <source>
        <dbReference type="SAM" id="MobiDB-lite"/>
    </source>
</evidence>
<proteinExistence type="predicted"/>
<evidence type="ECO:0008006" key="4">
    <source>
        <dbReference type="Google" id="ProtNLM"/>
    </source>
</evidence>
<gene>
    <name evidence="2" type="ORF">CK203_059490</name>
</gene>
<dbReference type="EMBL" id="QGNW01000420">
    <property type="protein sequence ID" value="RVW72198.1"/>
    <property type="molecule type" value="Genomic_DNA"/>
</dbReference>
<sequence>MENENPYTHIKDFEEVCHTFQEGTASIDLMRLKLFPFTLKDKAKVWLNSLRPKYPLMARIQAEFLKKFFPAHRTSGLKNKFPILWPWRMKNFCLLGEIYGGVNACPHHGFDTWMLVSYFYEGMSPAMKQLLETMCGGDFMSKSPDEALDFLNYVAEISRSWDEPHGKDSSKVKPQNNSKGGMYTLNEDVDVQAKMATLSRRLEELEARGAHEIKVVNDVPMQIAQCSIC</sequence>
<feature type="compositionally biased region" description="Basic and acidic residues" evidence="1">
    <location>
        <begin position="161"/>
        <end position="171"/>
    </location>
</feature>
<dbReference type="PANTHER" id="PTHR33223">
    <property type="entry name" value="CCHC-TYPE DOMAIN-CONTAINING PROTEIN"/>
    <property type="match status" value="1"/>
</dbReference>
<comment type="caution">
    <text evidence="2">The sequence shown here is derived from an EMBL/GenBank/DDBJ whole genome shotgun (WGS) entry which is preliminary data.</text>
</comment>
<organism evidence="2 3">
    <name type="scientific">Vitis vinifera</name>
    <name type="common">Grape</name>
    <dbReference type="NCBI Taxonomy" id="29760"/>
    <lineage>
        <taxon>Eukaryota</taxon>
        <taxon>Viridiplantae</taxon>
        <taxon>Streptophyta</taxon>
        <taxon>Embryophyta</taxon>
        <taxon>Tracheophyta</taxon>
        <taxon>Spermatophyta</taxon>
        <taxon>Magnoliopsida</taxon>
        <taxon>eudicotyledons</taxon>
        <taxon>Gunneridae</taxon>
        <taxon>Pentapetalae</taxon>
        <taxon>rosids</taxon>
        <taxon>Vitales</taxon>
        <taxon>Vitaceae</taxon>
        <taxon>Viteae</taxon>
        <taxon>Vitis</taxon>
    </lineage>
</organism>